<gene>
    <name evidence="5" type="ORF">PVL29_005781</name>
</gene>
<dbReference type="GO" id="GO:0030515">
    <property type="term" value="F:snoRNA binding"/>
    <property type="evidence" value="ECO:0007669"/>
    <property type="project" value="InterPro"/>
</dbReference>
<comment type="subcellular location">
    <subcellularLocation>
        <location evidence="1">Nucleus</location>
        <location evidence="1">Nucleolus</location>
    </subcellularLocation>
</comment>
<dbReference type="Pfam" id="PF01798">
    <property type="entry name" value="Nop"/>
    <property type="match status" value="1"/>
</dbReference>
<dbReference type="InterPro" id="IPR036070">
    <property type="entry name" value="Nop_dom_sf"/>
</dbReference>
<evidence type="ECO:0000256" key="3">
    <source>
        <dbReference type="ARBA" id="ARBA00023242"/>
    </source>
</evidence>
<comment type="caution">
    <text evidence="5">The sequence shown here is derived from an EMBL/GenBank/DDBJ whole genome shotgun (WGS) entry which is preliminary data.</text>
</comment>
<reference evidence="5 6" key="1">
    <citation type="journal article" date="2023" name="BMC Biotechnol.">
        <title>Vitis rotundifolia cv Carlos genome sequencing.</title>
        <authorList>
            <person name="Huff M."/>
            <person name="Hulse-Kemp A."/>
            <person name="Scheffler B."/>
            <person name="Youngblood R."/>
            <person name="Simpson S."/>
            <person name="Babiker E."/>
            <person name="Staton M."/>
        </authorList>
    </citation>
    <scope>NUCLEOTIDE SEQUENCE [LARGE SCALE GENOMIC DNA]</scope>
    <source>
        <tissue evidence="5">Leaf</tissue>
    </source>
</reference>
<sequence length="230" mass="25411">MLQFLFYYLAIQCPHIHHQRLLSHVLRLVAEKTEERKVLSATKWSYQCNTMTLICQIECVHNNAVMELMRGVRSQLTELISGLAVQDLAPMSLGLFHSLSRYKLKFSPDKILPEDTKTELKEAAVISMGTEVLSLADFCARLYDHLKSRMNTIAPNLTALVMELAGACLIAHGGSLLNLAKQPGSTVQILGAEKALFRALKTRHATAKYGLISHASLIGQAAPKLKGKTS</sequence>
<dbReference type="InterPro" id="IPR045056">
    <property type="entry name" value="Nop56/Nop58"/>
</dbReference>
<evidence type="ECO:0000256" key="1">
    <source>
        <dbReference type="ARBA" id="ARBA00004604"/>
    </source>
</evidence>
<dbReference type="GO" id="GO:0042254">
    <property type="term" value="P:ribosome biogenesis"/>
    <property type="evidence" value="ECO:0007669"/>
    <property type="project" value="UniProtKB-KW"/>
</dbReference>
<dbReference type="GO" id="GO:0031428">
    <property type="term" value="C:box C/D methylation guide snoRNP complex"/>
    <property type="evidence" value="ECO:0007669"/>
    <property type="project" value="InterPro"/>
</dbReference>
<dbReference type="AlphaFoldDB" id="A0AA39A3D4"/>
<protein>
    <recommendedName>
        <fullName evidence="4">Nop domain-containing protein</fullName>
    </recommendedName>
</protein>
<keyword evidence="2" id="KW-0690">Ribosome biogenesis</keyword>
<keyword evidence="3" id="KW-0539">Nucleus</keyword>
<evidence type="ECO:0000313" key="5">
    <source>
        <dbReference type="EMBL" id="KAJ9700111.1"/>
    </source>
</evidence>
<dbReference type="Proteomes" id="UP001168098">
    <property type="component" value="Unassembled WGS sequence"/>
</dbReference>
<dbReference type="EMBL" id="JARBHA010000005">
    <property type="protein sequence ID" value="KAJ9700111.1"/>
    <property type="molecule type" value="Genomic_DNA"/>
</dbReference>
<proteinExistence type="predicted"/>
<dbReference type="PROSITE" id="PS51358">
    <property type="entry name" value="NOP"/>
    <property type="match status" value="1"/>
</dbReference>
<dbReference type="InterPro" id="IPR042239">
    <property type="entry name" value="Nop_C"/>
</dbReference>
<dbReference type="PANTHER" id="PTHR10894">
    <property type="entry name" value="NUCLEOLAR PROTEIN 5 NUCLEOLAR PROTEIN NOP5 NOP58"/>
    <property type="match status" value="1"/>
</dbReference>
<keyword evidence="6" id="KW-1185">Reference proteome</keyword>
<dbReference type="GO" id="GO:0032040">
    <property type="term" value="C:small-subunit processome"/>
    <property type="evidence" value="ECO:0007669"/>
    <property type="project" value="InterPro"/>
</dbReference>
<feature type="domain" description="Nop" evidence="4">
    <location>
        <begin position="153"/>
        <end position="230"/>
    </location>
</feature>
<evidence type="ECO:0000259" key="4">
    <source>
        <dbReference type="PROSITE" id="PS51358"/>
    </source>
</evidence>
<evidence type="ECO:0000256" key="2">
    <source>
        <dbReference type="ARBA" id="ARBA00022517"/>
    </source>
</evidence>
<organism evidence="5 6">
    <name type="scientific">Vitis rotundifolia</name>
    <name type="common">Muscadine grape</name>
    <dbReference type="NCBI Taxonomy" id="103349"/>
    <lineage>
        <taxon>Eukaryota</taxon>
        <taxon>Viridiplantae</taxon>
        <taxon>Streptophyta</taxon>
        <taxon>Embryophyta</taxon>
        <taxon>Tracheophyta</taxon>
        <taxon>Spermatophyta</taxon>
        <taxon>Magnoliopsida</taxon>
        <taxon>eudicotyledons</taxon>
        <taxon>Gunneridae</taxon>
        <taxon>Pentapetalae</taxon>
        <taxon>rosids</taxon>
        <taxon>Vitales</taxon>
        <taxon>Vitaceae</taxon>
        <taxon>Viteae</taxon>
        <taxon>Vitis</taxon>
    </lineage>
</organism>
<dbReference type="SUPFAM" id="SSF89124">
    <property type="entry name" value="Nop domain"/>
    <property type="match status" value="1"/>
</dbReference>
<evidence type="ECO:0000313" key="6">
    <source>
        <dbReference type="Proteomes" id="UP001168098"/>
    </source>
</evidence>
<dbReference type="Gene3D" id="1.10.246.90">
    <property type="entry name" value="Nop domain"/>
    <property type="match status" value="1"/>
</dbReference>
<dbReference type="InterPro" id="IPR002687">
    <property type="entry name" value="Nop_dom"/>
</dbReference>
<accession>A0AA39A3D4</accession>
<name>A0AA39A3D4_VITRO</name>
<dbReference type="PANTHER" id="PTHR10894:SF1">
    <property type="entry name" value="NUCLEOLAR PROTEIN 58"/>
    <property type="match status" value="1"/>
</dbReference>